<evidence type="ECO:0000313" key="5">
    <source>
        <dbReference type="Proteomes" id="UP000593567"/>
    </source>
</evidence>
<accession>A0A7J7KSE0</accession>
<proteinExistence type="predicted"/>
<feature type="compositionally biased region" description="Polar residues" evidence="2">
    <location>
        <begin position="401"/>
        <end position="413"/>
    </location>
</feature>
<dbReference type="GO" id="GO:0008017">
    <property type="term" value="F:microtubule binding"/>
    <property type="evidence" value="ECO:0007669"/>
    <property type="project" value="TreeGrafter"/>
</dbReference>
<dbReference type="GO" id="GO:0031593">
    <property type="term" value="F:polyubiquitin modification-dependent protein binding"/>
    <property type="evidence" value="ECO:0007669"/>
    <property type="project" value="TreeGrafter"/>
</dbReference>
<dbReference type="PRINTS" id="PR02051">
    <property type="entry name" value="PROTEINF175"/>
</dbReference>
<keyword evidence="3" id="KW-1133">Transmembrane helix</keyword>
<feature type="region of interest" description="Disordered" evidence="2">
    <location>
        <begin position="293"/>
        <end position="319"/>
    </location>
</feature>
<dbReference type="OrthoDB" id="6358435at2759"/>
<evidence type="ECO:0000256" key="2">
    <source>
        <dbReference type="SAM" id="MobiDB-lite"/>
    </source>
</evidence>
<keyword evidence="3" id="KW-0812">Transmembrane</keyword>
<dbReference type="AlphaFoldDB" id="A0A7J7KSE0"/>
<feature type="region of interest" description="Disordered" evidence="2">
    <location>
        <begin position="401"/>
        <end position="431"/>
    </location>
</feature>
<organism evidence="4 5">
    <name type="scientific">Bugula neritina</name>
    <name type="common">Brown bryozoan</name>
    <name type="synonym">Sertularia neritina</name>
    <dbReference type="NCBI Taxonomy" id="10212"/>
    <lineage>
        <taxon>Eukaryota</taxon>
        <taxon>Metazoa</taxon>
        <taxon>Spiralia</taxon>
        <taxon>Lophotrochozoa</taxon>
        <taxon>Bryozoa</taxon>
        <taxon>Gymnolaemata</taxon>
        <taxon>Cheilostomatida</taxon>
        <taxon>Flustrina</taxon>
        <taxon>Buguloidea</taxon>
        <taxon>Bugulidae</taxon>
        <taxon>Bugula</taxon>
    </lineage>
</organism>
<feature type="coiled-coil region" evidence="1">
    <location>
        <begin position="256"/>
        <end position="283"/>
    </location>
</feature>
<dbReference type="GO" id="GO:0005634">
    <property type="term" value="C:nucleus"/>
    <property type="evidence" value="ECO:0007669"/>
    <property type="project" value="TreeGrafter"/>
</dbReference>
<sequence length="431" mass="48281">MAYFCSKYFYSNTILFLLEFIIIKMILEVSGGVLSSLIFDQLHTTSDQEGLIIGTVRVQTENVISDSQIDNKSERIIYEVEKTVVCPSLRYFYDKKGNILIEKLRELLSYFPSKHLIGWYKSRQNTLLDMSLWERKVHRSLCDYIRSSQPLVTGKEKTNPIFALFTTEHNQVLSNRVVNKAFYSYNSTSRRWIPVKPKIVNLGNTTSYYKQTRSDVIPECQSILAKYEPLLVGKDTRDVGHTQQIDSLAGDMCSKLQDICSQVEKSELEVSALEAEISEMKRVLCATISSNQGGDDVELTDSEPSSITDNNIEPSGTVPNQENVEVVLPSNKKVVNQDAEMCLIDLSEQHGAANKPGAAAPSNYKKNDSFAYTNLNTGSTNITSYKSEVDATINNYLGGQSFRQKPTNLQPNAPLSDPDNLSLSPPSSPVY</sequence>
<keyword evidence="5" id="KW-1185">Reference proteome</keyword>
<name>A0A7J7KSE0_BUGNE</name>
<keyword evidence="3" id="KW-0472">Membrane</keyword>
<dbReference type="Pfam" id="PF21125">
    <property type="entry name" value="MPN_2A_DUB_like"/>
    <property type="match status" value="1"/>
</dbReference>
<dbReference type="EMBL" id="VXIV02000079">
    <property type="protein sequence ID" value="KAF6041111.1"/>
    <property type="molecule type" value="Genomic_DNA"/>
</dbReference>
<reference evidence="4" key="1">
    <citation type="submission" date="2020-06" db="EMBL/GenBank/DDBJ databases">
        <title>Draft genome of Bugula neritina, a colonial animal packing powerful symbionts and potential medicines.</title>
        <authorList>
            <person name="Rayko M."/>
        </authorList>
    </citation>
    <scope>NUCLEOTIDE SEQUENCE [LARGE SCALE GENOMIC DNA]</scope>
    <source>
        <strain evidence="4">Kwan_BN1</strain>
    </source>
</reference>
<dbReference type="GO" id="GO:0070536">
    <property type="term" value="P:protein K63-linked deubiquitination"/>
    <property type="evidence" value="ECO:0007669"/>
    <property type="project" value="TreeGrafter"/>
</dbReference>
<evidence type="ECO:0000256" key="1">
    <source>
        <dbReference type="SAM" id="Coils"/>
    </source>
</evidence>
<dbReference type="PANTHER" id="PTHR31728:SF5">
    <property type="entry name" value="OS07G0540200 PROTEIN"/>
    <property type="match status" value="1"/>
</dbReference>
<protein>
    <submittedName>
        <fullName evidence="4">FAM175B</fullName>
    </submittedName>
</protein>
<evidence type="ECO:0000313" key="4">
    <source>
        <dbReference type="EMBL" id="KAF6041111.1"/>
    </source>
</evidence>
<dbReference type="GO" id="GO:0090307">
    <property type="term" value="P:mitotic spindle assembly"/>
    <property type="evidence" value="ECO:0007669"/>
    <property type="project" value="TreeGrafter"/>
</dbReference>
<feature type="compositionally biased region" description="Polar residues" evidence="2">
    <location>
        <begin position="302"/>
        <end position="319"/>
    </location>
</feature>
<dbReference type="Proteomes" id="UP000593567">
    <property type="component" value="Unassembled WGS sequence"/>
</dbReference>
<feature type="compositionally biased region" description="Low complexity" evidence="2">
    <location>
        <begin position="414"/>
        <end position="425"/>
    </location>
</feature>
<dbReference type="PANTHER" id="PTHR31728">
    <property type="entry name" value="ABRAXAS FAMILY MEMBER"/>
    <property type="match status" value="1"/>
</dbReference>
<dbReference type="GO" id="GO:0008608">
    <property type="term" value="P:attachment of spindle microtubules to kinetochore"/>
    <property type="evidence" value="ECO:0007669"/>
    <property type="project" value="TreeGrafter"/>
</dbReference>
<gene>
    <name evidence="4" type="ORF">EB796_000590</name>
</gene>
<comment type="caution">
    <text evidence="4">The sequence shown here is derived from an EMBL/GenBank/DDBJ whole genome shotgun (WGS) entry which is preliminary data.</text>
</comment>
<keyword evidence="1" id="KW-0175">Coiled coil</keyword>
<dbReference type="InterPro" id="IPR023238">
    <property type="entry name" value="FAM175"/>
</dbReference>
<evidence type="ECO:0000256" key="3">
    <source>
        <dbReference type="SAM" id="Phobius"/>
    </source>
</evidence>
<feature type="transmembrane region" description="Helical" evidence="3">
    <location>
        <begin position="12"/>
        <end position="39"/>
    </location>
</feature>